<feature type="transmembrane region" description="Helical" evidence="1">
    <location>
        <begin position="39"/>
        <end position="58"/>
    </location>
</feature>
<dbReference type="RefSeq" id="WP_343796542.1">
    <property type="nucleotide sequence ID" value="NZ_BAAAGF010000001.1"/>
</dbReference>
<keyword evidence="1" id="KW-0812">Transmembrane</keyword>
<name>A0ABN1JJA8_9FLAO</name>
<evidence type="ECO:0000313" key="3">
    <source>
        <dbReference type="Proteomes" id="UP001500736"/>
    </source>
</evidence>
<keyword evidence="1" id="KW-0472">Membrane</keyword>
<evidence type="ECO:0000256" key="1">
    <source>
        <dbReference type="SAM" id="Phobius"/>
    </source>
</evidence>
<comment type="caution">
    <text evidence="2">The sequence shown here is derived from an EMBL/GenBank/DDBJ whole genome shotgun (WGS) entry which is preliminary data.</text>
</comment>
<accession>A0ABN1JJA8</accession>
<evidence type="ECO:0000313" key="2">
    <source>
        <dbReference type="EMBL" id="GAA0740908.1"/>
    </source>
</evidence>
<dbReference type="Proteomes" id="UP001500736">
    <property type="component" value="Unassembled WGS sequence"/>
</dbReference>
<sequence length="220" mass="25672">MNTIKSLLFNRFKLILILTASLALSIVLLMIRAKITHSFFFLFLVWNLFLAIIPYGITTYLSSISKPKKFVFAFWFLVWLLFLPNAPYIVTDLLHLKISSNPMLWLDVLLVTSFAYNGLMLFFLSLSDMEKLLHQYINKKYISSILLLLFGLTAFGIYLGRFLRYNSWEIINQPSAIFTDIFEIIFKPNIEAWVFTITFGSFLAISYWMLKVLKEKATVI</sequence>
<keyword evidence="3" id="KW-1185">Reference proteome</keyword>
<protein>
    <submittedName>
        <fullName evidence="2">DUF1361 domain-containing protein</fullName>
    </submittedName>
</protein>
<feature type="transmembrane region" description="Helical" evidence="1">
    <location>
        <begin position="192"/>
        <end position="210"/>
    </location>
</feature>
<feature type="transmembrane region" description="Helical" evidence="1">
    <location>
        <begin position="102"/>
        <end position="124"/>
    </location>
</feature>
<organism evidence="2 3">
    <name type="scientific">Gaetbulibacter jejuensis</name>
    <dbReference type="NCBI Taxonomy" id="584607"/>
    <lineage>
        <taxon>Bacteria</taxon>
        <taxon>Pseudomonadati</taxon>
        <taxon>Bacteroidota</taxon>
        <taxon>Flavobacteriia</taxon>
        <taxon>Flavobacteriales</taxon>
        <taxon>Flavobacteriaceae</taxon>
        <taxon>Gaetbulibacter</taxon>
    </lineage>
</organism>
<dbReference type="Pfam" id="PF07099">
    <property type="entry name" value="DUF1361"/>
    <property type="match status" value="1"/>
</dbReference>
<feature type="transmembrane region" description="Helical" evidence="1">
    <location>
        <begin position="12"/>
        <end position="33"/>
    </location>
</feature>
<keyword evidence="1" id="KW-1133">Transmembrane helix</keyword>
<dbReference type="EMBL" id="BAAAGF010000001">
    <property type="protein sequence ID" value="GAA0740908.1"/>
    <property type="molecule type" value="Genomic_DNA"/>
</dbReference>
<feature type="transmembrane region" description="Helical" evidence="1">
    <location>
        <begin position="145"/>
        <end position="163"/>
    </location>
</feature>
<dbReference type="InterPro" id="IPR009793">
    <property type="entry name" value="DUF1361"/>
</dbReference>
<feature type="transmembrane region" description="Helical" evidence="1">
    <location>
        <begin position="70"/>
        <end position="90"/>
    </location>
</feature>
<reference evidence="2 3" key="1">
    <citation type="journal article" date="2019" name="Int. J. Syst. Evol. Microbiol.">
        <title>The Global Catalogue of Microorganisms (GCM) 10K type strain sequencing project: providing services to taxonomists for standard genome sequencing and annotation.</title>
        <authorList>
            <consortium name="The Broad Institute Genomics Platform"/>
            <consortium name="The Broad Institute Genome Sequencing Center for Infectious Disease"/>
            <person name="Wu L."/>
            <person name="Ma J."/>
        </authorList>
    </citation>
    <scope>NUCLEOTIDE SEQUENCE [LARGE SCALE GENOMIC DNA]</scope>
    <source>
        <strain evidence="2 3">JCM 15976</strain>
    </source>
</reference>
<proteinExistence type="predicted"/>
<gene>
    <name evidence="2" type="ORF">GCM10009431_11540</name>
</gene>